<dbReference type="GO" id="GO:0005634">
    <property type="term" value="C:nucleus"/>
    <property type="evidence" value="ECO:0007669"/>
    <property type="project" value="TreeGrafter"/>
</dbReference>
<dbReference type="PANTHER" id="PTHR11042">
    <property type="entry name" value="EUKARYOTIC TRANSLATION INITIATION FACTOR 2-ALPHA KINASE EIF2-ALPHA KINASE -RELATED"/>
    <property type="match status" value="1"/>
</dbReference>
<evidence type="ECO:0000313" key="8">
    <source>
        <dbReference type="EMBL" id="CAF3848481.1"/>
    </source>
</evidence>
<dbReference type="EMBL" id="CAJOBA010009314">
    <property type="protein sequence ID" value="CAF3848481.1"/>
    <property type="molecule type" value="Genomic_DNA"/>
</dbReference>
<dbReference type="AlphaFoldDB" id="A0A814ZSH2"/>
<dbReference type="EMBL" id="CAJNOQ010010280">
    <property type="protein sequence ID" value="CAF1247608.1"/>
    <property type="molecule type" value="Genomic_DNA"/>
</dbReference>
<gene>
    <name evidence="7" type="ORF">GPM918_LOCUS25969</name>
    <name evidence="6" type="ORF">OVA965_LOCUS18601</name>
    <name evidence="9" type="ORF">SRO942_LOCUS26044</name>
    <name evidence="8" type="ORF">TMI583_LOCUS18614</name>
</gene>
<dbReference type="EMBL" id="CAJNOK010009296">
    <property type="protein sequence ID" value="CAF1086004.1"/>
    <property type="molecule type" value="Genomic_DNA"/>
</dbReference>
<evidence type="ECO:0000313" key="9">
    <source>
        <dbReference type="EMBL" id="CAF4014750.1"/>
    </source>
</evidence>
<protein>
    <recommendedName>
        <fullName evidence="5">Protein kinase domain-containing protein</fullName>
    </recommendedName>
</protein>
<keyword evidence="3" id="KW-0418">Kinase</keyword>
<dbReference type="InterPro" id="IPR000719">
    <property type="entry name" value="Prot_kinase_dom"/>
</dbReference>
<evidence type="ECO:0000256" key="2">
    <source>
        <dbReference type="ARBA" id="ARBA00022741"/>
    </source>
</evidence>
<dbReference type="InterPro" id="IPR011009">
    <property type="entry name" value="Kinase-like_dom_sf"/>
</dbReference>
<accession>A0A814ZSH2</accession>
<evidence type="ECO:0000256" key="1">
    <source>
        <dbReference type="ARBA" id="ARBA00022679"/>
    </source>
</evidence>
<dbReference type="Proteomes" id="UP000663829">
    <property type="component" value="Unassembled WGS sequence"/>
</dbReference>
<evidence type="ECO:0000313" key="10">
    <source>
        <dbReference type="Proteomes" id="UP000663829"/>
    </source>
</evidence>
<name>A0A814ZSH2_9BILA</name>
<feature type="domain" description="Protein kinase" evidence="5">
    <location>
        <begin position="1"/>
        <end position="205"/>
    </location>
</feature>
<dbReference type="SUPFAM" id="SSF56112">
    <property type="entry name" value="Protein kinase-like (PK-like)"/>
    <property type="match status" value="1"/>
</dbReference>
<organism evidence="7 10">
    <name type="scientific">Didymodactylos carnosus</name>
    <dbReference type="NCBI Taxonomy" id="1234261"/>
    <lineage>
        <taxon>Eukaryota</taxon>
        <taxon>Metazoa</taxon>
        <taxon>Spiralia</taxon>
        <taxon>Gnathifera</taxon>
        <taxon>Rotifera</taxon>
        <taxon>Eurotatoria</taxon>
        <taxon>Bdelloidea</taxon>
        <taxon>Philodinida</taxon>
        <taxon>Philodinidae</taxon>
        <taxon>Didymodactylos</taxon>
    </lineage>
</organism>
<dbReference type="GO" id="GO:0005524">
    <property type="term" value="F:ATP binding"/>
    <property type="evidence" value="ECO:0007669"/>
    <property type="project" value="UniProtKB-KW"/>
</dbReference>
<evidence type="ECO:0000256" key="3">
    <source>
        <dbReference type="ARBA" id="ARBA00022777"/>
    </source>
</evidence>
<evidence type="ECO:0000256" key="4">
    <source>
        <dbReference type="ARBA" id="ARBA00022840"/>
    </source>
</evidence>
<keyword evidence="4" id="KW-0067">ATP-binding</keyword>
<evidence type="ECO:0000313" key="6">
    <source>
        <dbReference type="EMBL" id="CAF1086004.1"/>
    </source>
</evidence>
<evidence type="ECO:0000313" key="7">
    <source>
        <dbReference type="EMBL" id="CAF1247608.1"/>
    </source>
</evidence>
<comment type="caution">
    <text evidence="7">The sequence shown here is derived from an EMBL/GenBank/DDBJ whole genome shotgun (WGS) entry which is preliminary data.</text>
</comment>
<dbReference type="GO" id="GO:0005737">
    <property type="term" value="C:cytoplasm"/>
    <property type="evidence" value="ECO:0007669"/>
    <property type="project" value="TreeGrafter"/>
</dbReference>
<keyword evidence="1" id="KW-0808">Transferase</keyword>
<dbReference type="Proteomes" id="UP000681722">
    <property type="component" value="Unassembled WGS sequence"/>
</dbReference>
<keyword evidence="10" id="KW-1185">Reference proteome</keyword>
<keyword evidence="2" id="KW-0547">Nucleotide-binding</keyword>
<dbReference type="SMART" id="SM00220">
    <property type="entry name" value="S_TKc"/>
    <property type="match status" value="1"/>
</dbReference>
<dbReference type="Proteomes" id="UP000682733">
    <property type="component" value="Unassembled WGS sequence"/>
</dbReference>
<dbReference type="OrthoDB" id="341578at2759"/>
<dbReference type="PROSITE" id="PS50011">
    <property type="entry name" value="PROTEIN_KINASE_DOM"/>
    <property type="match status" value="1"/>
</dbReference>
<dbReference type="InterPro" id="IPR050339">
    <property type="entry name" value="CC_SR_Kinase"/>
</dbReference>
<dbReference type="EMBL" id="CAJOBC010013146">
    <property type="protein sequence ID" value="CAF4014750.1"/>
    <property type="molecule type" value="Genomic_DNA"/>
</dbReference>
<dbReference type="Pfam" id="PF00069">
    <property type="entry name" value="Pkinase"/>
    <property type="match status" value="1"/>
</dbReference>
<evidence type="ECO:0000259" key="5">
    <source>
        <dbReference type="PROSITE" id="PS50011"/>
    </source>
</evidence>
<dbReference type="Proteomes" id="UP000677228">
    <property type="component" value="Unassembled WGS sequence"/>
</dbReference>
<dbReference type="GO" id="GO:0004672">
    <property type="term" value="F:protein kinase activity"/>
    <property type="evidence" value="ECO:0007669"/>
    <property type="project" value="InterPro"/>
</dbReference>
<sequence>MELCQDETLIQRLEHYQHSIVEASEILRQITEGVAYIHEKKLIHGDIKPAKIFFCTTEKNFIKIGDFGLAASFDEMRASTQIYAAGNLIPLETLHGSLYYMSPEQENQLPYDEKTDLYALGIVFYELLHSFDTGTERVVALSKIRELTNSTLPPIFPKYEKSDNLNLLYEPIIIRLLKFLSSERPNAKDLLQDKSLLRLISRPWFKFREWTKESLNYKETDELRGITADRNVEYLVMNVSLNKQQWVIDIRTADSALTFQRRIVGVNNGTINHKLQMVSASANQWLLINEQNKLYLYNVEGQKDQTLEEIND</sequence>
<dbReference type="Gene3D" id="1.10.510.10">
    <property type="entry name" value="Transferase(Phosphotransferase) domain 1"/>
    <property type="match status" value="1"/>
</dbReference>
<proteinExistence type="predicted"/>
<reference evidence="7" key="1">
    <citation type="submission" date="2021-02" db="EMBL/GenBank/DDBJ databases">
        <authorList>
            <person name="Nowell W R."/>
        </authorList>
    </citation>
    <scope>NUCLEOTIDE SEQUENCE</scope>
</reference>